<feature type="transmembrane region" description="Helical" evidence="2">
    <location>
        <begin position="40"/>
        <end position="61"/>
    </location>
</feature>
<comment type="caution">
    <text evidence="3">The sequence shown here is derived from an EMBL/GenBank/DDBJ whole genome shotgun (WGS) entry which is preliminary data.</text>
</comment>
<gene>
    <name evidence="3" type="ORF">LZ495_38065</name>
</gene>
<accession>A0AA41Q864</accession>
<keyword evidence="2" id="KW-0472">Membrane</keyword>
<feature type="compositionally biased region" description="Low complexity" evidence="1">
    <location>
        <begin position="181"/>
        <end position="195"/>
    </location>
</feature>
<evidence type="ECO:0000313" key="4">
    <source>
        <dbReference type="Proteomes" id="UP001165378"/>
    </source>
</evidence>
<dbReference type="Proteomes" id="UP001165378">
    <property type="component" value="Unassembled WGS sequence"/>
</dbReference>
<proteinExistence type="predicted"/>
<keyword evidence="2" id="KW-1133">Transmembrane helix</keyword>
<feature type="region of interest" description="Disordered" evidence="1">
    <location>
        <begin position="181"/>
        <end position="220"/>
    </location>
</feature>
<dbReference type="EMBL" id="JAKFHA010000042">
    <property type="protein sequence ID" value="MCF2532991.1"/>
    <property type="molecule type" value="Genomic_DNA"/>
</dbReference>
<feature type="transmembrane region" description="Helical" evidence="2">
    <location>
        <begin position="7"/>
        <end position="28"/>
    </location>
</feature>
<organism evidence="3 4">
    <name type="scientific">Yinghuangia soli</name>
    <dbReference type="NCBI Taxonomy" id="2908204"/>
    <lineage>
        <taxon>Bacteria</taxon>
        <taxon>Bacillati</taxon>
        <taxon>Actinomycetota</taxon>
        <taxon>Actinomycetes</taxon>
        <taxon>Kitasatosporales</taxon>
        <taxon>Streptomycetaceae</taxon>
        <taxon>Yinghuangia</taxon>
    </lineage>
</organism>
<keyword evidence="2" id="KW-0812">Transmembrane</keyword>
<dbReference type="AlphaFoldDB" id="A0AA41Q864"/>
<dbReference type="RefSeq" id="WP_235057764.1">
    <property type="nucleotide sequence ID" value="NZ_JAKFHA010000042.1"/>
</dbReference>
<reference evidence="3" key="1">
    <citation type="submission" date="2022-01" db="EMBL/GenBank/DDBJ databases">
        <title>Genome-Based Taxonomic Classification of the Phylum Actinobacteria.</title>
        <authorList>
            <person name="Gao Y."/>
        </authorList>
    </citation>
    <scope>NUCLEOTIDE SEQUENCE</scope>
    <source>
        <strain evidence="3">KLBMP 8922</strain>
    </source>
</reference>
<keyword evidence="4" id="KW-1185">Reference proteome</keyword>
<feature type="compositionally biased region" description="Low complexity" evidence="1">
    <location>
        <begin position="208"/>
        <end position="220"/>
    </location>
</feature>
<evidence type="ECO:0000313" key="3">
    <source>
        <dbReference type="EMBL" id="MCF2532991.1"/>
    </source>
</evidence>
<evidence type="ECO:0000256" key="1">
    <source>
        <dbReference type="SAM" id="MobiDB-lite"/>
    </source>
</evidence>
<sequence length="220" mass="21074">MRAAVRVYGGWLVVLVGAILCAVGWYGVSGEKYEARQIPYLASATIPGAALIVAGAVLIAARMRGAGGAGGDEALRRQVAELHALVLEPADRPLPADAAVPGAGSGVSAGSAAGPADAAATADADPAGPWVSLPAGARYHRPDCELVRGKAGVFALDAARAAELDLRACALCDPAGGPAEAADAADGGAGISADGGAVGGDGSGAGDAGAARRAAAGSAD</sequence>
<name>A0AA41Q864_9ACTN</name>
<evidence type="ECO:0000256" key="2">
    <source>
        <dbReference type="SAM" id="Phobius"/>
    </source>
</evidence>
<protein>
    <submittedName>
        <fullName evidence="3">Uncharacterized protein</fullName>
    </submittedName>
</protein>
<feature type="compositionally biased region" description="Gly residues" evidence="1">
    <location>
        <begin position="196"/>
        <end position="207"/>
    </location>
</feature>